<dbReference type="PIRSF" id="PIRSF006429">
    <property type="entry name" value="GOGAT_lg_2"/>
    <property type="match status" value="1"/>
</dbReference>
<dbReference type="CDD" id="cd02808">
    <property type="entry name" value="GltS_FMN"/>
    <property type="match status" value="1"/>
</dbReference>
<dbReference type="PIRSF" id="PIRSF500060">
    <property type="entry name" value="UCP500060"/>
    <property type="match status" value="1"/>
</dbReference>
<evidence type="ECO:0000256" key="1">
    <source>
        <dbReference type="ARBA" id="ARBA00009716"/>
    </source>
</evidence>
<dbReference type="Pfam" id="PF01645">
    <property type="entry name" value="Glu_synthase"/>
    <property type="match status" value="1"/>
</dbReference>
<evidence type="ECO:0000256" key="3">
    <source>
        <dbReference type="SAM" id="Phobius"/>
    </source>
</evidence>
<keyword evidence="3" id="KW-1133">Transmembrane helix</keyword>
<dbReference type="GO" id="GO:0006537">
    <property type="term" value="P:glutamate biosynthetic process"/>
    <property type="evidence" value="ECO:0007669"/>
    <property type="project" value="InterPro"/>
</dbReference>
<dbReference type="InterPro" id="IPR027283">
    <property type="entry name" value="YerD"/>
</dbReference>
<dbReference type="GO" id="GO:0015930">
    <property type="term" value="F:glutamate synthase activity"/>
    <property type="evidence" value="ECO:0007669"/>
    <property type="project" value="InterPro"/>
</dbReference>
<keyword evidence="6" id="KW-1185">Reference proteome</keyword>
<proteinExistence type="inferred from homology"/>
<name>A0A4Z1BYV4_9GAMM</name>
<gene>
    <name evidence="5" type="ORF">E5Q11_06020</name>
</gene>
<evidence type="ECO:0000256" key="2">
    <source>
        <dbReference type="PIRNR" id="PIRNR006429"/>
    </source>
</evidence>
<protein>
    <submittedName>
        <fullName evidence="5">FMN-binding glutamate synthase family protein</fullName>
    </submittedName>
</protein>
<organism evidence="5 6">
    <name type="scientific">Marinobacter confluentis</name>
    <dbReference type="NCBI Taxonomy" id="1697557"/>
    <lineage>
        <taxon>Bacteria</taxon>
        <taxon>Pseudomonadati</taxon>
        <taxon>Pseudomonadota</taxon>
        <taxon>Gammaproteobacteria</taxon>
        <taxon>Pseudomonadales</taxon>
        <taxon>Marinobacteraceae</taxon>
        <taxon>Marinobacter</taxon>
    </lineage>
</organism>
<evidence type="ECO:0000313" key="6">
    <source>
        <dbReference type="Proteomes" id="UP000298325"/>
    </source>
</evidence>
<dbReference type="SUPFAM" id="SSF51395">
    <property type="entry name" value="FMN-linked oxidoreductases"/>
    <property type="match status" value="1"/>
</dbReference>
<dbReference type="AlphaFoldDB" id="A0A4Z1BYV4"/>
<dbReference type="InterPro" id="IPR013785">
    <property type="entry name" value="Aldolase_TIM"/>
</dbReference>
<dbReference type="PANTHER" id="PTHR43819">
    <property type="entry name" value="ARCHAEAL-TYPE GLUTAMATE SYNTHASE [NADPH]"/>
    <property type="match status" value="1"/>
</dbReference>
<keyword evidence="3" id="KW-0812">Transmembrane</keyword>
<accession>A0A4Z1BYV4</accession>
<dbReference type="Proteomes" id="UP000298325">
    <property type="component" value="Unassembled WGS sequence"/>
</dbReference>
<sequence length="547" mass="61015">MSRTATFPFRYTVYAASIAGLMLTLPMSIYLKGWYFFPALFAGLSLLGTWDLLQNKRTVSRNYPILAHFRYFFESIGPEIRQYFIQSDTEERPFSREQRTIIYQRAKNILDKRPFGSQLGMYEEGFEWINHSMRPRALNDSDFRIEIGKGCAKPYEASVFNISAMSFGSLSANAILSLNEGARLGHFYHDTGEGSISRYHRKPGGDLVWEIGSGYFGCRNQDGTFSEEMFQKNACLEQVKMIEIKLSQGAKPGHGGILPGEKVTPEIAEARGVQIGEDVVSPASHSAFDTPVELMDFIERLRELSGGKPVGFKLAIGHPWEWFALVRAMLDTGKKPDFIVVDGGEGGTGAAPLEFINRLGMPMTEALVLVHNTLVSTNLREDIAIGAAGKITSAFNIARTLALGADWCNAARGYMFALGCIQALNCHTGKCPSGVATQDPRRGNKLDVQDKSHRVYNFHKNTLDALRNLLAASGLQHPSELGPEHIIRRTSKTEIHSYMDLFTFLKPGALLEGETGDRTYDLYWPEARSDSFDPPGFIRKLRETKLH</sequence>
<dbReference type="InterPro" id="IPR024188">
    <property type="entry name" value="GltB"/>
</dbReference>
<feature type="domain" description="Glutamate synthase" evidence="4">
    <location>
        <begin position="158"/>
        <end position="475"/>
    </location>
</feature>
<feature type="transmembrane region" description="Helical" evidence="3">
    <location>
        <begin position="12"/>
        <end position="29"/>
    </location>
</feature>
<dbReference type="PANTHER" id="PTHR43819:SF1">
    <property type="entry name" value="ARCHAEAL-TYPE GLUTAMATE SYNTHASE [NADPH]"/>
    <property type="match status" value="1"/>
</dbReference>
<dbReference type="Gene3D" id="3.20.20.70">
    <property type="entry name" value="Aldolase class I"/>
    <property type="match status" value="1"/>
</dbReference>
<keyword evidence="3" id="KW-0472">Membrane</keyword>
<dbReference type="InterPro" id="IPR002932">
    <property type="entry name" value="Glu_synthdom"/>
</dbReference>
<evidence type="ECO:0000313" key="5">
    <source>
        <dbReference type="EMBL" id="TGN39858.1"/>
    </source>
</evidence>
<dbReference type="FunFam" id="3.20.20.70:FF:000156">
    <property type="entry name" value="Glutamate synthase domain protein"/>
    <property type="match status" value="1"/>
</dbReference>
<dbReference type="RefSeq" id="WP_135802524.1">
    <property type="nucleotide sequence ID" value="NZ_SRPF01000002.1"/>
</dbReference>
<reference evidence="5 6" key="1">
    <citation type="submission" date="2019-04" db="EMBL/GenBank/DDBJ databases">
        <authorList>
            <person name="Park S."/>
            <person name="Yoon J.-H."/>
        </authorList>
    </citation>
    <scope>NUCLEOTIDE SEQUENCE [LARGE SCALE GENOMIC DNA]</scope>
    <source>
        <strain evidence="5 6">HJM-18</strain>
    </source>
</reference>
<dbReference type="EMBL" id="SRPF01000002">
    <property type="protein sequence ID" value="TGN39858.1"/>
    <property type="molecule type" value="Genomic_DNA"/>
</dbReference>
<comment type="similarity">
    <text evidence="1 2">Belongs to the glutamate synthase family.</text>
</comment>
<comment type="caution">
    <text evidence="5">The sequence shown here is derived from an EMBL/GenBank/DDBJ whole genome shotgun (WGS) entry which is preliminary data.</text>
</comment>
<dbReference type="OrthoDB" id="9795032at2"/>
<evidence type="ECO:0000259" key="4">
    <source>
        <dbReference type="Pfam" id="PF01645"/>
    </source>
</evidence>